<evidence type="ECO:0000256" key="1">
    <source>
        <dbReference type="SAM" id="Coils"/>
    </source>
</evidence>
<feature type="coiled-coil region" evidence="1">
    <location>
        <begin position="23"/>
        <end position="50"/>
    </location>
</feature>
<gene>
    <name evidence="2" type="ORF">FYJ64_06945</name>
</gene>
<sequence>MNTKNIRPGKLPDMDEKISSEEVESLRKQMYELQLEVDILKETINVLKKDPGVDWKDLKNREKVAVIDAMKEK</sequence>
<reference evidence="2 3" key="1">
    <citation type="submission" date="2019-08" db="EMBL/GenBank/DDBJ databases">
        <title>In-depth cultivation of the pig gut microbiome towards novel bacterial diversity and tailored functional studies.</title>
        <authorList>
            <person name="Wylensek D."/>
            <person name="Hitch T.C.A."/>
            <person name="Clavel T."/>
        </authorList>
    </citation>
    <scope>NUCLEOTIDE SEQUENCE [LARGE SCALE GENOMIC DNA]</scope>
    <source>
        <strain evidence="2 3">WCA-MUC-591-APC-3H</strain>
    </source>
</reference>
<accession>A0A6L5Y6F9</accession>
<keyword evidence="3" id="KW-1185">Reference proteome</keyword>
<dbReference type="GeneID" id="303115058"/>
<keyword evidence="1" id="KW-0175">Coiled coil</keyword>
<dbReference type="RefSeq" id="WP_154574470.1">
    <property type="nucleotide sequence ID" value="NZ_JBNPKE010000016.1"/>
</dbReference>
<proteinExistence type="predicted"/>
<protein>
    <submittedName>
        <fullName evidence="2">Uncharacterized protein</fullName>
    </submittedName>
</protein>
<dbReference type="Proteomes" id="UP000474676">
    <property type="component" value="Unassembled WGS sequence"/>
</dbReference>
<comment type="caution">
    <text evidence="2">The sequence shown here is derived from an EMBL/GenBank/DDBJ whole genome shotgun (WGS) entry which is preliminary data.</text>
</comment>
<dbReference type="AlphaFoldDB" id="A0A6L5Y6F9"/>
<evidence type="ECO:0000313" key="2">
    <source>
        <dbReference type="EMBL" id="MST52045.1"/>
    </source>
</evidence>
<dbReference type="EMBL" id="VUMZ01000005">
    <property type="protein sequence ID" value="MST52045.1"/>
    <property type="molecule type" value="Genomic_DNA"/>
</dbReference>
<evidence type="ECO:0000313" key="3">
    <source>
        <dbReference type="Proteomes" id="UP000474676"/>
    </source>
</evidence>
<organism evidence="2 3">
    <name type="scientific">Hornefia butyriciproducens</name>
    <dbReference type="NCBI Taxonomy" id="2652293"/>
    <lineage>
        <taxon>Bacteria</taxon>
        <taxon>Bacillati</taxon>
        <taxon>Bacillota</taxon>
        <taxon>Clostridia</taxon>
        <taxon>Peptostreptococcales</taxon>
        <taxon>Anaerovoracaceae</taxon>
        <taxon>Hornefia</taxon>
    </lineage>
</organism>
<name>A0A6L5Y6F9_9FIRM</name>